<dbReference type="AlphaFoldDB" id="A0A8H4UT49"/>
<feature type="compositionally biased region" description="Basic and acidic residues" evidence="1">
    <location>
        <begin position="191"/>
        <end position="216"/>
    </location>
</feature>
<organism evidence="2 3">
    <name type="scientific">Fusarium zealandicum</name>
    <dbReference type="NCBI Taxonomy" id="1053134"/>
    <lineage>
        <taxon>Eukaryota</taxon>
        <taxon>Fungi</taxon>
        <taxon>Dikarya</taxon>
        <taxon>Ascomycota</taxon>
        <taxon>Pezizomycotina</taxon>
        <taxon>Sordariomycetes</taxon>
        <taxon>Hypocreomycetidae</taxon>
        <taxon>Hypocreales</taxon>
        <taxon>Nectriaceae</taxon>
        <taxon>Fusarium</taxon>
        <taxon>Fusarium staphyleae species complex</taxon>
    </lineage>
</organism>
<reference evidence="2" key="1">
    <citation type="journal article" date="2020" name="BMC Genomics">
        <title>Correction to: Identification and distribution of gene clusters required for synthesis of sphingolipid metabolism inhibitors in diverse species of the filamentous fungus Fusarium.</title>
        <authorList>
            <person name="Kim H.S."/>
            <person name="Lohmar J.M."/>
            <person name="Busman M."/>
            <person name="Brown D.W."/>
            <person name="Naumann T.A."/>
            <person name="Divon H.H."/>
            <person name="Lysoe E."/>
            <person name="Uhlig S."/>
            <person name="Proctor R.H."/>
        </authorList>
    </citation>
    <scope>NUCLEOTIDE SEQUENCE</scope>
    <source>
        <strain evidence="2">NRRL 22465</strain>
    </source>
</reference>
<name>A0A8H4UT49_9HYPO</name>
<evidence type="ECO:0000256" key="1">
    <source>
        <dbReference type="SAM" id="MobiDB-lite"/>
    </source>
</evidence>
<feature type="region of interest" description="Disordered" evidence="1">
    <location>
        <begin position="155"/>
        <end position="242"/>
    </location>
</feature>
<dbReference type="EMBL" id="JABEYC010000089">
    <property type="protein sequence ID" value="KAF4982989.1"/>
    <property type="molecule type" value="Genomic_DNA"/>
</dbReference>
<keyword evidence="3" id="KW-1185">Reference proteome</keyword>
<evidence type="ECO:0000313" key="2">
    <source>
        <dbReference type="EMBL" id="KAF4982989.1"/>
    </source>
</evidence>
<proteinExistence type="predicted"/>
<accession>A0A8H4UT49</accession>
<gene>
    <name evidence="2" type="ORF">FZEAL_1490</name>
</gene>
<comment type="caution">
    <text evidence="2">The sequence shown here is derived from an EMBL/GenBank/DDBJ whole genome shotgun (WGS) entry which is preliminary data.</text>
</comment>
<dbReference type="Proteomes" id="UP000635477">
    <property type="component" value="Unassembled WGS sequence"/>
</dbReference>
<feature type="region of interest" description="Disordered" evidence="1">
    <location>
        <begin position="1"/>
        <end position="51"/>
    </location>
</feature>
<feature type="compositionally biased region" description="Polar residues" evidence="1">
    <location>
        <begin position="217"/>
        <end position="237"/>
    </location>
</feature>
<evidence type="ECO:0000313" key="3">
    <source>
        <dbReference type="Proteomes" id="UP000635477"/>
    </source>
</evidence>
<protein>
    <submittedName>
        <fullName evidence="2">Uncharacterized protein</fullName>
    </submittedName>
</protein>
<sequence>MSPERNLKKRARIDEPDLPAPVPATEESNAEPGSSSRVATTAPAPPLSGLPAFPVASSTALPLDSVIRTPSTINLLARPEARPWPSGASFSQQERHARELDDLVTRMRVEMEDRLIQMRAELRAEMTAGLDSLRAEMTAHLDSLRAEMTARRDPDSVVYNANSPEAGADLNSVMDEDSTTSLQSIDYRLPSTHEVDTQPVDDPRVDDQQVEARPDLSQDSSPKPNSRLDTSEGSQATVHMPRPLGTTVVSLFKYPAREEVVPQVSHKPAGLNPFWFIPICRSARNPDRQHDPRELPFAEKIDEIRPSFELTDRRLDVGGEVGASQNKIAPRLVECCGNIDDSGGSLAGVGGIEAILEHKRTSERGYMSLNQLKDDVGALTKSIKACAAAAADMPEGPRGRELIDGMLGIIREVRTQIEVWDEALKQWKLILKIEKILLGYLDDEI</sequence>
<reference evidence="2" key="2">
    <citation type="submission" date="2020-05" db="EMBL/GenBank/DDBJ databases">
        <authorList>
            <person name="Kim H.-S."/>
            <person name="Proctor R.H."/>
            <person name="Brown D.W."/>
        </authorList>
    </citation>
    <scope>NUCLEOTIDE SEQUENCE</scope>
    <source>
        <strain evidence="2">NRRL 22465</strain>
    </source>
</reference>